<keyword evidence="6" id="KW-0862">Zinc</keyword>
<comment type="similarity">
    <text evidence="3">Belongs to the peptidase M20A family.</text>
</comment>
<dbReference type="GO" id="GO:0016787">
    <property type="term" value="F:hydrolase activity"/>
    <property type="evidence" value="ECO:0007669"/>
    <property type="project" value="UniProtKB-KW"/>
</dbReference>
<evidence type="ECO:0000313" key="9">
    <source>
        <dbReference type="EMBL" id="MFD1646685.1"/>
    </source>
</evidence>
<name>A0ABD6DMY6_9EURY</name>
<sequence length="409" mass="43882">MSPFEDGPDQYPTDLAGLAAVLVSIESENPPGNERACAEYVHDWFDRHDIEATLVEEPDPDRPQVGARVGGSGDGGGPTLVLNGHLDVVPAGDHDEWTYPPYEGTVEDGRLYGRGSVDMKTGVAVAMLAALRLRPDIEDGALDGSVVVHAAMGEETAEPGTRALLDAGFTGDYGVVLEPTELRVATSEKGMAWYELSWPGEPAHASRPDNGVNPNGHLPAVLAALADYDAELRERTDPLCGRAYGTVTQVVAGADSNKAVLPERAFVTLDRRILPGERIEDVDAEVDELVAALERDHGVPATWERHETYAAAEIPVDHELAEVVREHTDALTDAPTEPWGIRASTDVREFVERFDVPAITWGPGSLDQAHSVDEYIDLAEAETGLAVLERAARELLTDGHVDADGSAPE</sequence>
<dbReference type="GO" id="GO:0046872">
    <property type="term" value="F:metal ion binding"/>
    <property type="evidence" value="ECO:0007669"/>
    <property type="project" value="UniProtKB-KW"/>
</dbReference>
<keyword evidence="10" id="KW-1185">Reference proteome</keyword>
<dbReference type="InterPro" id="IPR050072">
    <property type="entry name" value="Peptidase_M20A"/>
</dbReference>
<dbReference type="InterPro" id="IPR036264">
    <property type="entry name" value="Bact_exopeptidase_dim_dom"/>
</dbReference>
<comment type="cofactor">
    <cofactor evidence="1">
        <name>Co(2+)</name>
        <dbReference type="ChEBI" id="CHEBI:48828"/>
    </cofactor>
</comment>
<evidence type="ECO:0000259" key="8">
    <source>
        <dbReference type="Pfam" id="PF07687"/>
    </source>
</evidence>
<comment type="cofactor">
    <cofactor evidence="2">
        <name>Zn(2+)</name>
        <dbReference type="ChEBI" id="CHEBI:29105"/>
    </cofactor>
</comment>
<dbReference type="NCBIfam" id="TIGR01910">
    <property type="entry name" value="DapE-ArgE"/>
    <property type="match status" value="1"/>
</dbReference>
<keyword evidence="4" id="KW-0479">Metal-binding</keyword>
<reference evidence="9 10" key="1">
    <citation type="journal article" date="2019" name="Int. J. Syst. Evol. Microbiol.">
        <title>The Global Catalogue of Microorganisms (GCM) 10K type strain sequencing project: providing services to taxonomists for standard genome sequencing and annotation.</title>
        <authorList>
            <consortium name="The Broad Institute Genomics Platform"/>
            <consortium name="The Broad Institute Genome Sequencing Center for Infectious Disease"/>
            <person name="Wu L."/>
            <person name="Ma J."/>
        </authorList>
    </citation>
    <scope>NUCLEOTIDE SEQUENCE [LARGE SCALE GENOMIC DNA]</scope>
    <source>
        <strain evidence="9 10">CGMCC 1.10390</strain>
    </source>
</reference>
<protein>
    <submittedName>
        <fullName evidence="9">M20 family metallopeptidase</fullName>
    </submittedName>
</protein>
<dbReference type="InterPro" id="IPR011650">
    <property type="entry name" value="Peptidase_M20_dimer"/>
</dbReference>
<evidence type="ECO:0000256" key="1">
    <source>
        <dbReference type="ARBA" id="ARBA00001941"/>
    </source>
</evidence>
<comment type="caution">
    <text evidence="9">The sequence shown here is derived from an EMBL/GenBank/DDBJ whole genome shotgun (WGS) entry which is preliminary data.</text>
</comment>
<dbReference type="Pfam" id="PF07687">
    <property type="entry name" value="M20_dimer"/>
    <property type="match status" value="1"/>
</dbReference>
<evidence type="ECO:0000256" key="4">
    <source>
        <dbReference type="ARBA" id="ARBA00022723"/>
    </source>
</evidence>
<dbReference type="EMBL" id="JBHUDO010000003">
    <property type="protein sequence ID" value="MFD1646685.1"/>
    <property type="molecule type" value="Genomic_DNA"/>
</dbReference>
<dbReference type="AlphaFoldDB" id="A0ABD6DMY6"/>
<dbReference type="PANTHER" id="PTHR43808">
    <property type="entry name" value="ACETYLORNITHINE DEACETYLASE"/>
    <property type="match status" value="1"/>
</dbReference>
<proteinExistence type="inferred from homology"/>
<evidence type="ECO:0000256" key="6">
    <source>
        <dbReference type="ARBA" id="ARBA00022833"/>
    </source>
</evidence>
<gene>
    <name evidence="9" type="ORF">ACFSBL_13420</name>
</gene>
<evidence type="ECO:0000313" key="10">
    <source>
        <dbReference type="Proteomes" id="UP001597034"/>
    </source>
</evidence>
<dbReference type="RefSeq" id="WP_256401233.1">
    <property type="nucleotide sequence ID" value="NZ_JANHJR010000003.1"/>
</dbReference>
<feature type="domain" description="Peptidase M20 dimerisation" evidence="8">
    <location>
        <begin position="187"/>
        <end position="294"/>
    </location>
</feature>
<dbReference type="Pfam" id="PF01546">
    <property type="entry name" value="Peptidase_M20"/>
    <property type="match status" value="1"/>
</dbReference>
<dbReference type="SUPFAM" id="SSF53187">
    <property type="entry name" value="Zn-dependent exopeptidases"/>
    <property type="match status" value="1"/>
</dbReference>
<keyword evidence="7" id="KW-0170">Cobalt</keyword>
<accession>A0ABD6DMY6</accession>
<evidence type="ECO:0000256" key="3">
    <source>
        <dbReference type="ARBA" id="ARBA00006247"/>
    </source>
</evidence>
<organism evidence="9 10">
    <name type="scientific">Haloarchaeobius litoreus</name>
    <dbReference type="NCBI Taxonomy" id="755306"/>
    <lineage>
        <taxon>Archaea</taxon>
        <taxon>Methanobacteriati</taxon>
        <taxon>Methanobacteriota</taxon>
        <taxon>Stenosarchaea group</taxon>
        <taxon>Halobacteria</taxon>
        <taxon>Halobacteriales</taxon>
        <taxon>Halorubellaceae</taxon>
        <taxon>Haloarchaeobius</taxon>
    </lineage>
</organism>
<dbReference type="Gene3D" id="3.30.70.360">
    <property type="match status" value="1"/>
</dbReference>
<keyword evidence="5" id="KW-0378">Hydrolase</keyword>
<dbReference type="InterPro" id="IPR002933">
    <property type="entry name" value="Peptidase_M20"/>
</dbReference>
<evidence type="ECO:0000256" key="2">
    <source>
        <dbReference type="ARBA" id="ARBA00001947"/>
    </source>
</evidence>
<dbReference type="Proteomes" id="UP001597034">
    <property type="component" value="Unassembled WGS sequence"/>
</dbReference>
<dbReference type="Gene3D" id="3.40.630.10">
    <property type="entry name" value="Zn peptidases"/>
    <property type="match status" value="1"/>
</dbReference>
<dbReference type="InterPro" id="IPR010182">
    <property type="entry name" value="ArgE/DapE"/>
</dbReference>
<evidence type="ECO:0000256" key="7">
    <source>
        <dbReference type="ARBA" id="ARBA00023285"/>
    </source>
</evidence>
<evidence type="ECO:0000256" key="5">
    <source>
        <dbReference type="ARBA" id="ARBA00022801"/>
    </source>
</evidence>
<dbReference type="SUPFAM" id="SSF55031">
    <property type="entry name" value="Bacterial exopeptidase dimerisation domain"/>
    <property type="match status" value="1"/>
</dbReference>